<dbReference type="OrthoDB" id="141404at2"/>
<sequence length="670" mass="79350">MKYLINEIDENKKFDSLLDTYTKILNQNKNKSQSIMIIVPNNNTKLKYERNVNLDYSEEININTYIGFLKKELVKYWPIVMENCNLIKKSFISPVFIQNSLTEYIITREVERKRNLEGYFEDLTGTNRSIAKSIINNISKASLNLIEFSSIWEKIYLSKKNRDKLLRFSFTQMDEIINYYIDLLLENSMLDNSLSVYLYNNYLLNDRRYIEDFKRQTKYLIIESLENSSVAECEFIRSVSPYLDDTYIYFNKKRDYSAFNNVDMKYIQKNIVMDIEKDLENNIANTESLNSDKYTNVQMEDIYLLPAKIYLNQSSQLYSEMVGEVCNKVLNLVNNGVNPKDIAVISPINNSILDYSLENTLSKNNIKVFNTKKDGKVIDYPYANALIVAACIFYEYLEFIREEDYINFIETILSVNRIQAYKIFKNKDNFKDKTELNIQNSIEDIQNSIENLKDLDCKSKLEKKIIEYKKILKYIKEKRNDNLKIDEFLMQFYIDQMLSLSDGRDNVSICKKIIQESDTFTKSISLLGLDKQNEKEKIFIDALKSTINDFYTTMELEYSKEENSIVITTPYSYISTNMKRPIQIWVDIGSNAWNMKIEKDISNMIVLRKSFEEKRIYTDDFEDYYKKYYLYNTIYNLLIKAKEVYAYKSEYTVNGYMQESMLYGILLKVT</sequence>
<evidence type="ECO:0000313" key="1">
    <source>
        <dbReference type="EMBL" id="SHH30296.1"/>
    </source>
</evidence>
<reference evidence="2" key="1">
    <citation type="submission" date="2016-11" db="EMBL/GenBank/DDBJ databases">
        <authorList>
            <person name="Varghese N."/>
            <person name="Submissions S."/>
        </authorList>
    </citation>
    <scope>NUCLEOTIDE SEQUENCE [LARGE SCALE GENOMIC DNA]</scope>
    <source>
        <strain evidence="2">DSM 2635</strain>
    </source>
</reference>
<proteinExistence type="predicted"/>
<organism evidence="1 2">
    <name type="scientific">Asaccharospora irregularis DSM 2635</name>
    <dbReference type="NCBI Taxonomy" id="1121321"/>
    <lineage>
        <taxon>Bacteria</taxon>
        <taxon>Bacillati</taxon>
        <taxon>Bacillota</taxon>
        <taxon>Clostridia</taxon>
        <taxon>Peptostreptococcales</taxon>
        <taxon>Peptostreptococcaceae</taxon>
        <taxon>Asaccharospora</taxon>
    </lineage>
</organism>
<name>A0A1M5RVM6_9FIRM</name>
<gene>
    <name evidence="1" type="ORF">SAMN04488530_13410</name>
</gene>
<accession>A0A1M5RVM6</accession>
<keyword evidence="2" id="KW-1185">Reference proteome</keyword>
<dbReference type="EMBL" id="FQWX01000034">
    <property type="protein sequence ID" value="SHH30296.1"/>
    <property type="molecule type" value="Genomic_DNA"/>
</dbReference>
<protein>
    <submittedName>
        <fullName evidence="1">Uncharacterized protein</fullName>
    </submittedName>
</protein>
<dbReference type="STRING" id="1121321.SAMN04488530_13410"/>
<evidence type="ECO:0000313" key="2">
    <source>
        <dbReference type="Proteomes" id="UP000243255"/>
    </source>
</evidence>
<dbReference type="AlphaFoldDB" id="A0A1M5RVM6"/>
<dbReference type="RefSeq" id="WP_073127153.1">
    <property type="nucleotide sequence ID" value="NZ_BAABCH010000083.1"/>
</dbReference>
<dbReference type="Proteomes" id="UP000243255">
    <property type="component" value="Unassembled WGS sequence"/>
</dbReference>